<feature type="non-terminal residue" evidence="9">
    <location>
        <position position="1"/>
    </location>
</feature>
<protein>
    <submittedName>
        <fullName evidence="9">CAD16 protein</fullName>
    </submittedName>
</protein>
<feature type="domain" description="Cadherin" evidence="8">
    <location>
        <begin position="333"/>
        <end position="444"/>
    </location>
</feature>
<evidence type="ECO:0000256" key="1">
    <source>
        <dbReference type="ARBA" id="ARBA00004370"/>
    </source>
</evidence>
<reference evidence="9" key="1">
    <citation type="journal article" date="2021" name="Cell">
        <title>Tracing the genetic footprints of vertebrate landing in non-teleost ray-finned fishes.</title>
        <authorList>
            <person name="Bi X."/>
            <person name="Wang K."/>
            <person name="Yang L."/>
            <person name="Pan H."/>
            <person name="Jiang H."/>
            <person name="Wei Q."/>
            <person name="Fang M."/>
            <person name="Yu H."/>
            <person name="Zhu C."/>
            <person name="Cai Y."/>
            <person name="He Y."/>
            <person name="Gan X."/>
            <person name="Zeng H."/>
            <person name="Yu D."/>
            <person name="Zhu Y."/>
            <person name="Jiang H."/>
            <person name="Qiu Q."/>
            <person name="Yang H."/>
            <person name="Zhang Y.E."/>
            <person name="Wang W."/>
            <person name="Zhu M."/>
            <person name="He S."/>
            <person name="Zhang G."/>
        </authorList>
    </citation>
    <scope>NUCLEOTIDE SEQUENCE</scope>
    <source>
        <strain evidence="9">Bchr_001</strain>
    </source>
</reference>
<keyword evidence="3 5" id="KW-0106">Calcium</keyword>
<feature type="domain" description="Cadherin" evidence="8">
    <location>
        <begin position="55"/>
        <end position="121"/>
    </location>
</feature>
<feature type="chain" id="PRO_5046346793" evidence="7">
    <location>
        <begin position="26"/>
        <end position="825"/>
    </location>
</feature>
<dbReference type="PROSITE" id="PS00232">
    <property type="entry name" value="CADHERIN_1"/>
    <property type="match status" value="2"/>
</dbReference>
<sequence>MQIKKPMVSCVIQVVLFLLCWICDGQQVLEYIIPENYAWSNNFHIKIPCQSTCNFTLEGNENDIFGIDSGFISITMPLDREETPSYTLQVRDTVKDEKEGAPTLITVKINVGDENDNTPEFTEKFMTAKVSVGTRSGVPFMKLHAIDLDDQTTLNGDLRYSIIQQNPETTDSHVFFLDPNSGSMSLTENGNLFLDPEKVDIYNLTVQVKDMAGGSMALSSTGVVSVEIVQNTWNAPGPVYIQENVAGSYPMQILQVQWNGQPVIYKLKGDDIGSIFSISAEGIIYVNGPLDRETQAKFQMKVFAENSEGTAYADPLELRVIVRDENDNSPTFSQLTYQTTIKELTTKGTEILRVQATDIDEPSTDNSQISYQIVSQTPTSKGPLFKIDGGSGSITLEAPHLLSYKNQYTLKVLAQDMNGAEGGLSGHCTIIVDVTDVNNNPPVFSEKKLGPFELSEETEIGTVVTKITALDEDQPRTDNWFVDFRIVSGNENGIFKLQTDRTANEARVILNKKLDSEETQKYDLKISAQNVAALVGRTYGSDSSVSLVIQVVKVLKAPKLSKDYYEVKVKEDVPVGTVIFNFGQDDIDKQNPRYYLSGNAKNVFSIDEDTGKIRTNQLLDKEQDTDCTLEIMAQSRENSSLSATAILKIILVDVNDNPPTLMGDYSDQYLCTPQREGQAILLKASDRDEHNGNLQFSLVNDPNIVRNWRLERVNGTHAHLSLQISYLMPQVHVVPLIITDSGTPSYKQQNNLKVLVCQCTNRGDCMTEVGPMPGKPSLQSTVAILVGTLGFIGFILLIVFARLHFQKKRQFILNTADRIPLNSSP</sequence>
<dbReference type="InterPro" id="IPR015919">
    <property type="entry name" value="Cadherin-like_sf"/>
</dbReference>
<keyword evidence="6" id="KW-0812">Transmembrane</keyword>
<evidence type="ECO:0000313" key="9">
    <source>
        <dbReference type="EMBL" id="MBN3290844.1"/>
    </source>
</evidence>
<keyword evidence="6" id="KW-1133">Transmembrane helix</keyword>
<evidence type="ECO:0000256" key="6">
    <source>
        <dbReference type="SAM" id="Phobius"/>
    </source>
</evidence>
<dbReference type="SMART" id="SM00112">
    <property type="entry name" value="CA"/>
    <property type="match status" value="7"/>
</dbReference>
<evidence type="ECO:0000256" key="4">
    <source>
        <dbReference type="ARBA" id="ARBA00023136"/>
    </source>
</evidence>
<dbReference type="PANTHER" id="PTHR24027:SF424">
    <property type="entry name" value="CADHERIN-16 ISOFORM X3"/>
    <property type="match status" value="1"/>
</dbReference>
<gene>
    <name evidence="9" type="primary">Cdh16</name>
    <name evidence="9" type="ORF">GTO92_0004871</name>
</gene>
<evidence type="ECO:0000256" key="7">
    <source>
        <dbReference type="SAM" id="SignalP"/>
    </source>
</evidence>
<feature type="domain" description="Cadherin" evidence="8">
    <location>
        <begin position="446"/>
        <end position="560"/>
    </location>
</feature>
<dbReference type="InterPro" id="IPR020894">
    <property type="entry name" value="Cadherin_CS"/>
</dbReference>
<feature type="domain" description="Cadherin" evidence="8">
    <location>
        <begin position="122"/>
        <end position="332"/>
    </location>
</feature>
<feature type="signal peptide" evidence="7">
    <location>
        <begin position="1"/>
        <end position="25"/>
    </location>
</feature>
<dbReference type="InterPro" id="IPR039808">
    <property type="entry name" value="Cadherin"/>
</dbReference>
<comment type="subcellular location">
    <subcellularLocation>
        <location evidence="1">Membrane</location>
    </subcellularLocation>
</comment>
<evidence type="ECO:0000259" key="8">
    <source>
        <dbReference type="PROSITE" id="PS50268"/>
    </source>
</evidence>
<evidence type="ECO:0000256" key="2">
    <source>
        <dbReference type="ARBA" id="ARBA00022737"/>
    </source>
</evidence>
<evidence type="ECO:0000313" key="10">
    <source>
        <dbReference type="Proteomes" id="UP001166052"/>
    </source>
</evidence>
<feature type="non-terminal residue" evidence="9">
    <location>
        <position position="825"/>
    </location>
</feature>
<dbReference type="CDD" id="cd11304">
    <property type="entry name" value="Cadherin_repeat"/>
    <property type="match status" value="6"/>
</dbReference>
<dbReference type="Gene3D" id="2.60.40.60">
    <property type="entry name" value="Cadherins"/>
    <property type="match status" value="7"/>
</dbReference>
<feature type="domain" description="Cadherin" evidence="8">
    <location>
        <begin position="682"/>
        <end position="778"/>
    </location>
</feature>
<dbReference type="PRINTS" id="PR00205">
    <property type="entry name" value="CADHERIN"/>
</dbReference>
<proteinExistence type="predicted"/>
<comment type="caution">
    <text evidence="9">The sequence shown here is derived from an EMBL/GenBank/DDBJ whole genome shotgun (WGS) entry which is preliminary data.</text>
</comment>
<name>A0ABS2YVM4_POLSE</name>
<evidence type="ECO:0000256" key="3">
    <source>
        <dbReference type="ARBA" id="ARBA00022837"/>
    </source>
</evidence>
<feature type="domain" description="Cadherin" evidence="8">
    <location>
        <begin position="561"/>
        <end position="661"/>
    </location>
</feature>
<dbReference type="SUPFAM" id="SSF49313">
    <property type="entry name" value="Cadherin-like"/>
    <property type="match status" value="7"/>
</dbReference>
<keyword evidence="4 6" id="KW-0472">Membrane</keyword>
<dbReference type="PROSITE" id="PS50268">
    <property type="entry name" value="CADHERIN_2"/>
    <property type="match status" value="6"/>
</dbReference>
<evidence type="ECO:0000256" key="5">
    <source>
        <dbReference type="PROSITE-ProRule" id="PRU00043"/>
    </source>
</evidence>
<organism evidence="9 10">
    <name type="scientific">Polypterus senegalus</name>
    <name type="common">Senegal bichir</name>
    <dbReference type="NCBI Taxonomy" id="55291"/>
    <lineage>
        <taxon>Eukaryota</taxon>
        <taxon>Metazoa</taxon>
        <taxon>Chordata</taxon>
        <taxon>Craniata</taxon>
        <taxon>Vertebrata</taxon>
        <taxon>Euteleostomi</taxon>
        <taxon>Actinopterygii</taxon>
        <taxon>Polypteriformes</taxon>
        <taxon>Polypteridae</taxon>
        <taxon>Polypterus</taxon>
    </lineage>
</organism>
<keyword evidence="2" id="KW-0677">Repeat</keyword>
<dbReference type="Pfam" id="PF00028">
    <property type="entry name" value="Cadherin"/>
    <property type="match status" value="4"/>
</dbReference>
<keyword evidence="10" id="KW-1185">Reference proteome</keyword>
<keyword evidence="7" id="KW-0732">Signal</keyword>
<dbReference type="InterPro" id="IPR002126">
    <property type="entry name" value="Cadherin-like_dom"/>
</dbReference>
<dbReference type="PANTHER" id="PTHR24027">
    <property type="entry name" value="CADHERIN-23"/>
    <property type="match status" value="1"/>
</dbReference>
<dbReference type="EMBL" id="JAAWVN010009834">
    <property type="protein sequence ID" value="MBN3290844.1"/>
    <property type="molecule type" value="Genomic_DNA"/>
</dbReference>
<accession>A0ABS2YVM4</accession>
<dbReference type="Proteomes" id="UP001166052">
    <property type="component" value="Unassembled WGS sequence"/>
</dbReference>
<feature type="transmembrane region" description="Helical" evidence="6">
    <location>
        <begin position="782"/>
        <end position="801"/>
    </location>
</feature>